<dbReference type="GO" id="GO:0009103">
    <property type="term" value="P:lipopolysaccharide biosynthetic process"/>
    <property type="evidence" value="ECO:0007669"/>
    <property type="project" value="UniProtKB-UniPathway"/>
</dbReference>
<evidence type="ECO:0000256" key="8">
    <source>
        <dbReference type="ARBA" id="ARBA00049112"/>
    </source>
</evidence>
<dbReference type="EC" id="2.5.1.55" evidence="5"/>
<comment type="subcellular location">
    <subcellularLocation>
        <location evidence="1">Cytoplasm</location>
    </subcellularLocation>
</comment>
<dbReference type="HOGENOM" id="CLU_036666_0_0_0"/>
<accession>F7KZ72</accession>
<dbReference type="SUPFAM" id="SSF51569">
    <property type="entry name" value="Aldolase"/>
    <property type="match status" value="1"/>
</dbReference>
<dbReference type="UniPathway" id="UPA00357">
    <property type="reaction ID" value="UER00474"/>
</dbReference>
<dbReference type="PANTHER" id="PTHR21057">
    <property type="entry name" value="PHOSPHO-2-DEHYDRO-3-DEOXYHEPTONATE ALDOLASE"/>
    <property type="match status" value="1"/>
</dbReference>
<proteinExistence type="inferred from homology"/>
<comment type="similarity">
    <text evidence="4">Belongs to the KdsA family.</text>
</comment>
<dbReference type="Pfam" id="PF00793">
    <property type="entry name" value="DAHP_synth_1"/>
    <property type="match status" value="1"/>
</dbReference>
<name>F7KZ72_9FUSO</name>
<gene>
    <name evidence="10" type="ORF">HMPREF0401_00893</name>
</gene>
<evidence type="ECO:0000256" key="2">
    <source>
        <dbReference type="ARBA" id="ARBA00004756"/>
    </source>
</evidence>
<comment type="pathway">
    <text evidence="2">Bacterial outer membrane biogenesis; lipopolysaccharide biosynthesis.</text>
</comment>
<dbReference type="InterPro" id="IPR013785">
    <property type="entry name" value="Aldolase_TIM"/>
</dbReference>
<evidence type="ECO:0000313" key="11">
    <source>
        <dbReference type="Proteomes" id="UP000004160"/>
    </source>
</evidence>
<dbReference type="GO" id="GO:0008676">
    <property type="term" value="F:3-deoxy-8-phosphooctulonate synthase activity"/>
    <property type="evidence" value="ECO:0007669"/>
    <property type="project" value="UniProtKB-EC"/>
</dbReference>
<dbReference type="InterPro" id="IPR006218">
    <property type="entry name" value="DAHP1/KDSA"/>
</dbReference>
<dbReference type="Gene3D" id="3.20.20.70">
    <property type="entry name" value="Aldolase class I"/>
    <property type="match status" value="1"/>
</dbReference>
<feature type="domain" description="DAHP synthetase I/KDSA" evidence="9">
    <location>
        <begin position="1"/>
        <end position="195"/>
    </location>
</feature>
<dbReference type="EMBL" id="ACUO01000012">
    <property type="protein sequence ID" value="EGN67443.1"/>
    <property type="molecule type" value="Genomic_DNA"/>
</dbReference>
<organism evidence="10 11">
    <name type="scientific">Fusobacterium animalis 11_3_2</name>
    <dbReference type="NCBI Taxonomy" id="457403"/>
    <lineage>
        <taxon>Bacteria</taxon>
        <taxon>Fusobacteriati</taxon>
        <taxon>Fusobacteriota</taxon>
        <taxon>Fusobacteriia</taxon>
        <taxon>Fusobacteriales</taxon>
        <taxon>Fusobacteriaceae</taxon>
        <taxon>Fusobacterium</taxon>
    </lineage>
</organism>
<dbReference type="NCBIfam" id="NF003543">
    <property type="entry name" value="PRK05198.1"/>
    <property type="match status" value="1"/>
</dbReference>
<evidence type="ECO:0000259" key="9">
    <source>
        <dbReference type="Pfam" id="PF00793"/>
    </source>
</evidence>
<dbReference type="Proteomes" id="UP000004160">
    <property type="component" value="Unassembled WGS sequence"/>
</dbReference>
<keyword evidence="11" id="KW-1185">Reference proteome</keyword>
<sequence length="198" mass="22030">MKMLAKTKEKFNVPVITDVHEAWQCKEVAKVADILQIPAFLCRQTDLLIAAAETGKAINIKKGQFLAPWDMKNIVVKMEESGNKNIMLCERGSTFGYNNMVVDMRSLLEMRKFNYPVVFDVTHSVQKPGGLGTATSGDREYVYPLLRAGLAIGVDAIFAEVHPNPTEAKSDGPNMLYLKDLEEILKTAIEIDKIVKGI</sequence>
<dbReference type="UniPathway" id="UPA00030"/>
<keyword evidence="7" id="KW-0808">Transferase</keyword>
<comment type="pathway">
    <text evidence="3">Carbohydrate biosynthesis; 3-deoxy-D-manno-octulosonate biosynthesis; 3-deoxy-D-manno-octulosonate from D-ribulose 5-phosphate: step 2/3.</text>
</comment>
<comment type="caution">
    <text evidence="10">The sequence shown here is derived from an EMBL/GenBank/DDBJ whole genome shotgun (WGS) entry which is preliminary data.</text>
</comment>
<evidence type="ECO:0000256" key="1">
    <source>
        <dbReference type="ARBA" id="ARBA00004496"/>
    </source>
</evidence>
<protein>
    <recommendedName>
        <fullName evidence="5">3-deoxy-8-phosphooctulonate synthase</fullName>
        <ecNumber evidence="5">2.5.1.55</ecNumber>
    </recommendedName>
</protein>
<evidence type="ECO:0000256" key="4">
    <source>
        <dbReference type="ARBA" id="ARBA00010499"/>
    </source>
</evidence>
<evidence type="ECO:0000256" key="7">
    <source>
        <dbReference type="ARBA" id="ARBA00022679"/>
    </source>
</evidence>
<evidence type="ECO:0000313" key="10">
    <source>
        <dbReference type="EMBL" id="EGN67443.1"/>
    </source>
</evidence>
<evidence type="ECO:0000256" key="6">
    <source>
        <dbReference type="ARBA" id="ARBA00022490"/>
    </source>
</evidence>
<dbReference type="GO" id="GO:0005737">
    <property type="term" value="C:cytoplasm"/>
    <property type="evidence" value="ECO:0007669"/>
    <property type="project" value="UniProtKB-SubCell"/>
</dbReference>
<keyword evidence="6" id="KW-0963">Cytoplasm</keyword>
<comment type="catalytic activity">
    <reaction evidence="8">
        <text>D-arabinose 5-phosphate + phosphoenolpyruvate + H2O = 3-deoxy-alpha-D-manno-2-octulosonate-8-phosphate + phosphate</text>
        <dbReference type="Rhea" id="RHEA:14053"/>
        <dbReference type="ChEBI" id="CHEBI:15377"/>
        <dbReference type="ChEBI" id="CHEBI:43474"/>
        <dbReference type="ChEBI" id="CHEBI:57693"/>
        <dbReference type="ChEBI" id="CHEBI:58702"/>
        <dbReference type="ChEBI" id="CHEBI:85985"/>
        <dbReference type="EC" id="2.5.1.55"/>
    </reaction>
</comment>
<reference evidence="10" key="1">
    <citation type="submission" date="2011-05" db="EMBL/GenBank/DDBJ databases">
        <title>The Genome Sequence of Fusobacterium sp. 11_3_2.</title>
        <authorList>
            <consortium name="The Broad Institute Genome Sequencing Platform"/>
            <person name="Earl A."/>
            <person name="Ward D."/>
            <person name="Feldgarden M."/>
            <person name="Gevers D."/>
            <person name="Sibley C.D."/>
            <person name="White A.P."/>
            <person name="Crowley S."/>
            <person name="Surette M."/>
            <person name="Strauss J.C."/>
            <person name="Ambrose C.E."/>
            <person name="Allen-Vercoe E."/>
            <person name="Young S.K."/>
            <person name="Zeng Q."/>
            <person name="Gargeya S."/>
            <person name="Fitzgerald M."/>
            <person name="Haas B."/>
            <person name="Abouelleil A."/>
            <person name="Alvarado L."/>
            <person name="Arachchi H.M."/>
            <person name="Berlin A."/>
            <person name="Brown A."/>
            <person name="Chapman S.B."/>
            <person name="Chen Z."/>
            <person name="Dunbar C."/>
            <person name="Freedman E."/>
            <person name="Gearin G."/>
            <person name="Gellesch M."/>
            <person name="Goldberg J."/>
            <person name="Griggs A."/>
            <person name="Gujja S."/>
            <person name="Heiman D."/>
            <person name="Howarth C."/>
            <person name="Larson L."/>
            <person name="Lui A."/>
            <person name="MacDonald P.J.P."/>
            <person name="Mehta T."/>
            <person name="Montmayeur A."/>
            <person name="Murphy C."/>
            <person name="Neiman D."/>
            <person name="Pearson M."/>
            <person name="Priest M."/>
            <person name="Roberts A."/>
            <person name="Saif S."/>
            <person name="Shea T."/>
            <person name="Shenoy N."/>
            <person name="Sisk P."/>
            <person name="Stolte C."/>
            <person name="Sykes S."/>
            <person name="Wortman J."/>
            <person name="Nusbaum C."/>
            <person name="Birren B."/>
        </authorList>
    </citation>
    <scope>NUCLEOTIDE SEQUENCE [LARGE SCALE GENOMIC DNA]</scope>
    <source>
        <strain evidence="10">11_3_2</strain>
    </source>
</reference>
<evidence type="ECO:0000256" key="3">
    <source>
        <dbReference type="ARBA" id="ARBA00004845"/>
    </source>
</evidence>
<dbReference type="InterPro" id="IPR006269">
    <property type="entry name" value="KDO8P_synthase"/>
</dbReference>
<dbReference type="AlphaFoldDB" id="F7KZ72"/>
<dbReference type="PATRIC" id="fig|457403.8.peg.899"/>
<evidence type="ECO:0000256" key="5">
    <source>
        <dbReference type="ARBA" id="ARBA00012693"/>
    </source>
</evidence>